<organism evidence="2 3">
    <name type="scientific">Microbacterium marinum</name>
    <dbReference type="NCBI Taxonomy" id="421115"/>
    <lineage>
        <taxon>Bacteria</taxon>
        <taxon>Bacillati</taxon>
        <taxon>Actinomycetota</taxon>
        <taxon>Actinomycetes</taxon>
        <taxon>Micrococcales</taxon>
        <taxon>Microbacteriaceae</taxon>
        <taxon>Microbacterium</taxon>
    </lineage>
</organism>
<dbReference type="Proteomes" id="UP000573729">
    <property type="component" value="Unassembled WGS sequence"/>
</dbReference>
<keyword evidence="3" id="KW-1185">Reference proteome</keyword>
<dbReference type="InterPro" id="IPR048000">
    <property type="entry name" value="TnsA-like"/>
</dbReference>
<proteinExistence type="predicted"/>
<comment type="caution">
    <text evidence="2">The sequence shown here is derived from an EMBL/GenBank/DDBJ whole genome shotgun (WGS) entry which is preliminary data.</text>
</comment>
<dbReference type="Pfam" id="PF08722">
    <property type="entry name" value="Tn7_TnsA-like_N"/>
    <property type="match status" value="1"/>
</dbReference>
<evidence type="ECO:0000313" key="3">
    <source>
        <dbReference type="Proteomes" id="UP000573729"/>
    </source>
</evidence>
<reference evidence="2 3" key="1">
    <citation type="submission" date="2020-08" db="EMBL/GenBank/DDBJ databases">
        <title>Sequencing the genomes of 1000 actinobacteria strains.</title>
        <authorList>
            <person name="Klenk H.-P."/>
        </authorList>
    </citation>
    <scope>NUCLEOTIDE SEQUENCE [LARGE SCALE GENOMIC DNA]</scope>
    <source>
        <strain evidence="2 3">DSM 24947</strain>
    </source>
</reference>
<dbReference type="InterPro" id="IPR014833">
    <property type="entry name" value="TnsA_N"/>
</dbReference>
<dbReference type="EMBL" id="JACHMD010000001">
    <property type="protein sequence ID" value="MBB4665746.1"/>
    <property type="molecule type" value="Genomic_DNA"/>
</dbReference>
<name>A0A7W7BPW4_9MICO</name>
<gene>
    <name evidence="2" type="ORF">BKA24_000455</name>
</gene>
<sequence>MSKLRIVGDVRTLTTQELGLYVRDFWEMDMSASSSRYTLRFDRDDLERGELSDLDAPHVFEAEPRRTFRWHRGQRHYPGRYWSATTEGFVGYESRLELAALLLEDFDHRAVRIASQPFELIADRDGVERSYVPDYMIEHNDHRFTVIEVKPNRRLEDPEIEGALRWAGDIIQSRGWAYRIVTEPDPALLSNIRFLAGYRRLWQFPQRDVDLVEAATREAPTLGAALRNAGAALGDIPYARAVVLHLLWRHSILCDLTSVLANHTQLEMP</sequence>
<evidence type="ECO:0000313" key="2">
    <source>
        <dbReference type="EMBL" id="MBB4665746.1"/>
    </source>
</evidence>
<accession>A0A7W7BPW4</accession>
<dbReference type="RefSeq" id="WP_221417265.1">
    <property type="nucleotide sequence ID" value="NZ_JACHMD010000001.1"/>
</dbReference>
<dbReference type="NCBIfam" id="NF033179">
    <property type="entry name" value="TnsA_like_Actin"/>
    <property type="match status" value="1"/>
</dbReference>
<dbReference type="AlphaFoldDB" id="A0A7W7BPW4"/>
<feature type="domain" description="TnsA endonuclease N-terminal" evidence="1">
    <location>
        <begin position="110"/>
        <end position="183"/>
    </location>
</feature>
<evidence type="ECO:0000259" key="1">
    <source>
        <dbReference type="Pfam" id="PF08722"/>
    </source>
</evidence>
<protein>
    <recommendedName>
        <fullName evidence="1">TnsA endonuclease N-terminal domain-containing protein</fullName>
    </recommendedName>
</protein>